<evidence type="ECO:0008006" key="4">
    <source>
        <dbReference type="Google" id="ProtNLM"/>
    </source>
</evidence>
<keyword evidence="3" id="KW-1185">Reference proteome</keyword>
<protein>
    <recommendedName>
        <fullName evidence="4">Chromosome partition protein Smc</fullName>
    </recommendedName>
</protein>
<name>A0A161HPN7_9MICO</name>
<dbReference type="Proteomes" id="UP000076794">
    <property type="component" value="Chromosome"/>
</dbReference>
<evidence type="ECO:0000313" key="2">
    <source>
        <dbReference type="EMBL" id="ANC31002.1"/>
    </source>
</evidence>
<evidence type="ECO:0000313" key="3">
    <source>
        <dbReference type="Proteomes" id="UP000076794"/>
    </source>
</evidence>
<accession>A0A161HPN7</accession>
<dbReference type="OrthoDB" id="4944394at2"/>
<reference evidence="2 3" key="1">
    <citation type="submission" date="2016-01" db="EMBL/GenBank/DDBJ databases">
        <title>Complete genome sequence of a soil Actinobacterium, Isoptericola dokdonensis DS-3.</title>
        <authorList>
            <person name="Kwon S.-K."/>
            <person name="Kim J.F."/>
        </authorList>
    </citation>
    <scope>NUCLEOTIDE SEQUENCE [LARGE SCALE GENOMIC DNA]</scope>
    <source>
        <strain evidence="2 3">DS-3</strain>
    </source>
</reference>
<feature type="chain" id="PRO_5038345977" description="Chromosome partition protein Smc" evidence="1">
    <location>
        <begin position="25"/>
        <end position="140"/>
    </location>
</feature>
<feature type="signal peptide" evidence="1">
    <location>
        <begin position="1"/>
        <end position="24"/>
    </location>
</feature>
<proteinExistence type="predicted"/>
<sequence length="140" mass="14494">MRQTRRWTSFAVAVLAAGALTACSSDTPEENSADACSSWTAYTAAVDDLVAVLSSETPTVGEVQDARDAVGDAYSDLEDAAEDVAADRTSELEDAWDGLESALGDVPDDDTLSEARASLQEEATGVRTAADGLNAELGCS</sequence>
<dbReference type="PROSITE" id="PS51257">
    <property type="entry name" value="PROKAR_LIPOPROTEIN"/>
    <property type="match status" value="1"/>
</dbReference>
<dbReference type="EMBL" id="CP014209">
    <property type="protein sequence ID" value="ANC31002.1"/>
    <property type="molecule type" value="Genomic_DNA"/>
</dbReference>
<dbReference type="KEGG" id="ido:I598_1446"/>
<evidence type="ECO:0000256" key="1">
    <source>
        <dbReference type="SAM" id="SignalP"/>
    </source>
</evidence>
<dbReference type="AlphaFoldDB" id="A0A161HPN7"/>
<gene>
    <name evidence="2" type="ORF">I598_1446</name>
</gene>
<dbReference type="RefSeq" id="WP_157557179.1">
    <property type="nucleotide sequence ID" value="NZ_CP014209.1"/>
</dbReference>
<keyword evidence="1" id="KW-0732">Signal</keyword>
<organism evidence="2 3">
    <name type="scientific">Isoptericola dokdonensis DS-3</name>
    <dbReference type="NCBI Taxonomy" id="1300344"/>
    <lineage>
        <taxon>Bacteria</taxon>
        <taxon>Bacillati</taxon>
        <taxon>Actinomycetota</taxon>
        <taxon>Actinomycetes</taxon>
        <taxon>Micrococcales</taxon>
        <taxon>Promicromonosporaceae</taxon>
        <taxon>Isoptericola</taxon>
    </lineage>
</organism>
<dbReference type="PATRIC" id="fig|1300344.3.peg.1451"/>